<keyword evidence="2" id="KW-0472">Membrane</keyword>
<comment type="caution">
    <text evidence="3">The sequence shown here is derived from an EMBL/GenBank/DDBJ whole genome shotgun (WGS) entry which is preliminary data.</text>
</comment>
<evidence type="ECO:0000256" key="1">
    <source>
        <dbReference type="SAM" id="MobiDB-lite"/>
    </source>
</evidence>
<proteinExistence type="predicted"/>
<feature type="region of interest" description="Disordered" evidence="1">
    <location>
        <begin position="173"/>
        <end position="198"/>
    </location>
</feature>
<protein>
    <submittedName>
        <fullName evidence="3">Uncharacterized protein</fullName>
    </submittedName>
</protein>
<organism evidence="3 4">
    <name type="scientific">Alicyclobacillus sendaiensis PA2</name>
    <dbReference type="NCBI Taxonomy" id="3029425"/>
    <lineage>
        <taxon>Bacteria</taxon>
        <taxon>Bacillati</taxon>
        <taxon>Bacillota</taxon>
        <taxon>Bacilli</taxon>
        <taxon>Bacillales</taxon>
        <taxon>Alicyclobacillaceae</taxon>
        <taxon>Alicyclobacillus</taxon>
    </lineage>
</organism>
<name>A0ABT6XVS9_ALISE</name>
<evidence type="ECO:0000313" key="3">
    <source>
        <dbReference type="EMBL" id="MDI9258724.1"/>
    </source>
</evidence>
<sequence>MSRLLVILLLVVIVILLVLLFARRSQSGPVYRRGPFQSYQSGPYNQGPFQSGYGPNYGPTYDVTPPYAGYRPGFGGAGSFLGGMAAGALLSWLFEQGRIDAMQYEMFRQMEDQQMIDALLQQNIIQQDEIEQLQQQMMMDHGGVYDPNGNPVDPGAMQDWNAAQPWDNQVDFRDDGFQNEPFDNGPFDDSNNNGGGWV</sequence>
<evidence type="ECO:0000313" key="4">
    <source>
        <dbReference type="Proteomes" id="UP001529245"/>
    </source>
</evidence>
<keyword evidence="4" id="KW-1185">Reference proteome</keyword>
<reference evidence="3 4" key="1">
    <citation type="submission" date="2023-04" db="EMBL/GenBank/DDBJ databases">
        <title>A. sendaiensis sub sp. chiapanensis a novel subspecie with specific adaptation in bacterial cell wall isolated from an active volcano.</title>
        <authorList>
            <person name="Alvarez Gutierrez P.E."/>
            <person name="Ortiz Cortes L.Y."/>
        </authorList>
    </citation>
    <scope>NUCLEOTIDE SEQUENCE [LARGE SCALE GENOMIC DNA]</scope>
    <source>
        <strain evidence="3 4">PA2</strain>
    </source>
</reference>
<gene>
    <name evidence="3" type="ORF">QID03_00835</name>
</gene>
<keyword evidence="2" id="KW-1133">Transmembrane helix</keyword>
<evidence type="ECO:0000256" key="2">
    <source>
        <dbReference type="SAM" id="Phobius"/>
    </source>
</evidence>
<dbReference type="RefSeq" id="WP_283202368.1">
    <property type="nucleotide sequence ID" value="NZ_JASGCB010000001.1"/>
</dbReference>
<keyword evidence="2" id="KW-0812">Transmembrane</keyword>
<accession>A0ABT6XVS9</accession>
<dbReference type="Proteomes" id="UP001529245">
    <property type="component" value="Unassembled WGS sequence"/>
</dbReference>
<dbReference type="EMBL" id="JASGCB010000001">
    <property type="protein sequence ID" value="MDI9258724.1"/>
    <property type="molecule type" value="Genomic_DNA"/>
</dbReference>
<feature type="transmembrane region" description="Helical" evidence="2">
    <location>
        <begin position="74"/>
        <end position="94"/>
    </location>
</feature>